<feature type="compositionally biased region" description="Basic and acidic residues" evidence="7">
    <location>
        <begin position="126"/>
        <end position="145"/>
    </location>
</feature>
<evidence type="ECO:0000256" key="8">
    <source>
        <dbReference type="SAM" id="Phobius"/>
    </source>
</evidence>
<evidence type="ECO:0000256" key="4">
    <source>
        <dbReference type="ARBA" id="ARBA00022692"/>
    </source>
</evidence>
<evidence type="ECO:0000256" key="5">
    <source>
        <dbReference type="ARBA" id="ARBA00022989"/>
    </source>
</evidence>
<dbReference type="Proteomes" id="UP001484097">
    <property type="component" value="Unassembled WGS sequence"/>
</dbReference>
<evidence type="ECO:0000313" key="10">
    <source>
        <dbReference type="Proteomes" id="UP001484097"/>
    </source>
</evidence>
<accession>A0ABV0IG56</accession>
<protein>
    <submittedName>
        <fullName evidence="9">Na+/H+ antiporter subunit E</fullName>
    </submittedName>
</protein>
<evidence type="ECO:0000256" key="3">
    <source>
        <dbReference type="ARBA" id="ARBA00022475"/>
    </source>
</evidence>
<dbReference type="PANTHER" id="PTHR34584">
    <property type="entry name" value="NA(+)/H(+) ANTIPORTER SUBUNIT E1"/>
    <property type="match status" value="1"/>
</dbReference>
<comment type="caution">
    <text evidence="9">The sequence shown here is derived from an EMBL/GenBank/DDBJ whole genome shotgun (WGS) entry which is preliminary data.</text>
</comment>
<sequence length="145" mass="16240">MTADHPRARSSRRFSVGSMIAYLVWLVGQVISGSLTVARRSVRPGRFAEPSIVAFPLRCETDLEVTWMASSITITPGTLVVGTAHGSEAEPVTVFVHSVFDADRDSVREGLRDMEDRLLRMTRGPRWQEREEREGSRDHEGRETG</sequence>
<evidence type="ECO:0000256" key="2">
    <source>
        <dbReference type="ARBA" id="ARBA00006228"/>
    </source>
</evidence>
<keyword evidence="4 8" id="KW-0812">Transmembrane</keyword>
<evidence type="ECO:0000256" key="7">
    <source>
        <dbReference type="SAM" id="MobiDB-lite"/>
    </source>
</evidence>
<dbReference type="PANTHER" id="PTHR34584:SF1">
    <property type="entry name" value="NA(+)_H(+) ANTIPORTER SUBUNIT E1"/>
    <property type="match status" value="1"/>
</dbReference>
<feature type="region of interest" description="Disordered" evidence="7">
    <location>
        <begin position="122"/>
        <end position="145"/>
    </location>
</feature>
<feature type="transmembrane region" description="Helical" evidence="8">
    <location>
        <begin position="20"/>
        <end position="38"/>
    </location>
</feature>
<keyword evidence="10" id="KW-1185">Reference proteome</keyword>
<dbReference type="Pfam" id="PF01899">
    <property type="entry name" value="MNHE"/>
    <property type="match status" value="1"/>
</dbReference>
<keyword evidence="3" id="KW-1003">Cell membrane</keyword>
<evidence type="ECO:0000256" key="1">
    <source>
        <dbReference type="ARBA" id="ARBA00004651"/>
    </source>
</evidence>
<comment type="subcellular location">
    <subcellularLocation>
        <location evidence="1">Cell membrane</location>
        <topology evidence="1">Multi-pass membrane protein</topology>
    </subcellularLocation>
</comment>
<reference evidence="9 10" key="1">
    <citation type="submission" date="2024-05" db="EMBL/GenBank/DDBJ databases">
        <authorList>
            <person name="Yi C."/>
        </authorList>
    </citation>
    <scope>NUCLEOTIDE SEQUENCE [LARGE SCALE GENOMIC DNA]</scope>
    <source>
        <strain evidence="9 10">XS13</strain>
    </source>
</reference>
<proteinExistence type="inferred from homology"/>
<organism evidence="9 10">
    <name type="scientific">Citricoccus nitrophenolicus</name>
    <dbReference type="NCBI Taxonomy" id="863575"/>
    <lineage>
        <taxon>Bacteria</taxon>
        <taxon>Bacillati</taxon>
        <taxon>Actinomycetota</taxon>
        <taxon>Actinomycetes</taxon>
        <taxon>Micrococcales</taxon>
        <taxon>Micrococcaceae</taxon>
        <taxon>Citricoccus</taxon>
    </lineage>
</organism>
<evidence type="ECO:0000313" key="9">
    <source>
        <dbReference type="EMBL" id="MEO9247141.1"/>
    </source>
</evidence>
<evidence type="ECO:0000256" key="6">
    <source>
        <dbReference type="ARBA" id="ARBA00023136"/>
    </source>
</evidence>
<dbReference type="RefSeq" id="WP_347919564.1">
    <property type="nucleotide sequence ID" value="NZ_JBDXMX010000002.1"/>
</dbReference>
<dbReference type="InterPro" id="IPR002758">
    <property type="entry name" value="Cation_antiport_E"/>
</dbReference>
<name>A0ABV0IG56_9MICC</name>
<comment type="similarity">
    <text evidence="2">Belongs to the CPA3 antiporters (TC 2.A.63) subunit E family.</text>
</comment>
<keyword evidence="6 8" id="KW-0472">Membrane</keyword>
<keyword evidence="5 8" id="KW-1133">Transmembrane helix</keyword>
<dbReference type="EMBL" id="JBDXMX010000002">
    <property type="protein sequence ID" value="MEO9247141.1"/>
    <property type="molecule type" value="Genomic_DNA"/>
</dbReference>
<gene>
    <name evidence="9" type="ORF">ABDK96_05565</name>
</gene>